<dbReference type="WBParaSite" id="BXY_0735900.1">
    <property type="protein sequence ID" value="BXY_0735900.1"/>
    <property type="gene ID" value="BXY_0735900"/>
</dbReference>
<feature type="transmembrane region" description="Helical" evidence="6">
    <location>
        <begin position="68"/>
        <end position="88"/>
    </location>
</feature>
<dbReference type="SMR" id="A0A1I7S2X9"/>
<dbReference type="Proteomes" id="UP000582659">
    <property type="component" value="Unassembled WGS sequence"/>
</dbReference>
<evidence type="ECO:0000256" key="6">
    <source>
        <dbReference type="SAM" id="Phobius"/>
    </source>
</evidence>
<dbReference type="EMBL" id="CAJFCV020000004">
    <property type="protein sequence ID" value="CAG9116022.1"/>
    <property type="molecule type" value="Genomic_DNA"/>
</dbReference>
<organism evidence="8 10">
    <name type="scientific">Bursaphelenchus xylophilus</name>
    <name type="common">Pinewood nematode worm</name>
    <name type="synonym">Aphelenchoides xylophilus</name>
    <dbReference type="NCBI Taxonomy" id="6326"/>
    <lineage>
        <taxon>Eukaryota</taxon>
        <taxon>Metazoa</taxon>
        <taxon>Ecdysozoa</taxon>
        <taxon>Nematoda</taxon>
        <taxon>Chromadorea</taxon>
        <taxon>Rhabditida</taxon>
        <taxon>Tylenchina</taxon>
        <taxon>Tylenchomorpha</taxon>
        <taxon>Aphelenchoidea</taxon>
        <taxon>Aphelenchoididae</taxon>
        <taxon>Bursaphelenchus</taxon>
    </lineage>
</organism>
<protein>
    <submittedName>
        <fullName evidence="7">(pine wood nematode) hypothetical protein</fullName>
    </submittedName>
</protein>
<evidence type="ECO:0000256" key="4">
    <source>
        <dbReference type="ARBA" id="ARBA00022989"/>
    </source>
</evidence>
<evidence type="ECO:0000256" key="5">
    <source>
        <dbReference type="ARBA" id="ARBA00023136"/>
    </source>
</evidence>
<reference evidence="7" key="2">
    <citation type="submission" date="2020-09" db="EMBL/GenBank/DDBJ databases">
        <authorList>
            <person name="Kikuchi T."/>
        </authorList>
    </citation>
    <scope>NUCLEOTIDE SEQUENCE</scope>
    <source>
        <strain evidence="7">Ka4C1</strain>
    </source>
</reference>
<feature type="transmembrane region" description="Helical" evidence="6">
    <location>
        <begin position="12"/>
        <end position="30"/>
    </location>
</feature>
<dbReference type="GO" id="GO:0016020">
    <property type="term" value="C:membrane"/>
    <property type="evidence" value="ECO:0007669"/>
    <property type="project" value="UniProtKB-SubCell"/>
</dbReference>
<keyword evidence="5 6" id="KW-0472">Membrane</keyword>
<keyword evidence="9" id="KW-1185">Reference proteome</keyword>
<keyword evidence="4 6" id="KW-1133">Transmembrane helix</keyword>
<name>A0A1I7S2X9_BURXY</name>
<sequence>MVFGPKSSGFCAFISLWGVIFMGVLGLAFYNQAVGLLSSLPESENEFKDFDQLKKIVEDKYWENALKCWYICGFYGVTFVLSAIRLAFSV</sequence>
<dbReference type="InterPro" id="IPR026770">
    <property type="entry name" value="RNase_K"/>
</dbReference>
<evidence type="ECO:0000313" key="7">
    <source>
        <dbReference type="EMBL" id="CAD5226621.1"/>
    </source>
</evidence>
<dbReference type="OrthoDB" id="67317at2759"/>
<dbReference type="AlphaFoldDB" id="A0A1I7S2X9"/>
<proteinExistence type="inferred from homology"/>
<dbReference type="Proteomes" id="UP000659654">
    <property type="component" value="Unassembled WGS sequence"/>
</dbReference>
<evidence type="ECO:0000256" key="3">
    <source>
        <dbReference type="ARBA" id="ARBA00022692"/>
    </source>
</evidence>
<dbReference type="EMBL" id="CAJFDI010000004">
    <property type="protein sequence ID" value="CAD5226621.1"/>
    <property type="molecule type" value="Genomic_DNA"/>
</dbReference>
<dbReference type="Proteomes" id="UP000095284">
    <property type="component" value="Unplaced"/>
</dbReference>
<comment type="subcellular location">
    <subcellularLocation>
        <location evidence="1">Membrane</location>
        <topology evidence="1">Multi-pass membrane protein</topology>
    </subcellularLocation>
</comment>
<keyword evidence="3 6" id="KW-0812">Transmembrane</keyword>
<evidence type="ECO:0000313" key="8">
    <source>
        <dbReference type="Proteomes" id="UP000095284"/>
    </source>
</evidence>
<dbReference type="GO" id="GO:0004521">
    <property type="term" value="F:RNA endonuclease activity"/>
    <property type="evidence" value="ECO:0007669"/>
    <property type="project" value="InterPro"/>
</dbReference>
<gene>
    <name evidence="7" type="ORF">BXYJ_LOCUS9166</name>
</gene>
<dbReference type="PANTHER" id="PTHR31733">
    <property type="entry name" value="RIBONUCLEASE KAPPA"/>
    <property type="match status" value="1"/>
</dbReference>
<reference evidence="10" key="1">
    <citation type="submission" date="2016-11" db="UniProtKB">
        <authorList>
            <consortium name="WormBaseParasite"/>
        </authorList>
    </citation>
    <scope>IDENTIFICATION</scope>
</reference>
<accession>A0A1I7S2X9</accession>
<evidence type="ECO:0000313" key="10">
    <source>
        <dbReference type="WBParaSite" id="BXY_0735900.1"/>
    </source>
</evidence>
<evidence type="ECO:0000256" key="2">
    <source>
        <dbReference type="ARBA" id="ARBA00008458"/>
    </source>
</evidence>
<comment type="similarity">
    <text evidence="2">Belongs to the RNase K family.</text>
</comment>
<evidence type="ECO:0000313" key="9">
    <source>
        <dbReference type="Proteomes" id="UP000659654"/>
    </source>
</evidence>
<evidence type="ECO:0000256" key="1">
    <source>
        <dbReference type="ARBA" id="ARBA00004141"/>
    </source>
</evidence>